<proteinExistence type="inferred from homology"/>
<dbReference type="Proteomes" id="UP000018700">
    <property type="component" value="Chromosome"/>
</dbReference>
<evidence type="ECO:0000313" key="18">
    <source>
        <dbReference type="Proteomes" id="UP000018700"/>
    </source>
</evidence>
<dbReference type="NCBIfam" id="NF004160">
    <property type="entry name" value="PRK05627.1-3"/>
    <property type="match status" value="1"/>
</dbReference>
<dbReference type="AlphaFoldDB" id="V9TTR9"/>
<dbReference type="InterPro" id="IPR023468">
    <property type="entry name" value="Riboflavin_kinase"/>
</dbReference>
<comment type="catalytic activity">
    <reaction evidence="14 15">
        <text>FMN + ATP + H(+) = FAD + diphosphate</text>
        <dbReference type="Rhea" id="RHEA:17237"/>
        <dbReference type="ChEBI" id="CHEBI:15378"/>
        <dbReference type="ChEBI" id="CHEBI:30616"/>
        <dbReference type="ChEBI" id="CHEBI:33019"/>
        <dbReference type="ChEBI" id="CHEBI:57692"/>
        <dbReference type="ChEBI" id="CHEBI:58210"/>
        <dbReference type="EC" id="2.7.7.2"/>
    </reaction>
</comment>
<evidence type="ECO:0000256" key="15">
    <source>
        <dbReference type="PIRNR" id="PIRNR004491"/>
    </source>
</evidence>
<dbReference type="SUPFAM" id="SSF82114">
    <property type="entry name" value="Riboflavin kinase-like"/>
    <property type="match status" value="1"/>
</dbReference>
<dbReference type="PATRIC" id="fig|1401328.3.peg.810"/>
<comment type="function">
    <text evidence="1">Catalyzes the phosphorylation of riboflavin to FMN followed by the adenylation of FMN to FAD.</text>
</comment>
<keyword evidence="12" id="KW-0511">Multifunctional enzyme</keyword>
<dbReference type="CDD" id="cd02064">
    <property type="entry name" value="FAD_synthetase_N"/>
    <property type="match status" value="1"/>
</dbReference>
<dbReference type="OrthoDB" id="9803667at2"/>
<dbReference type="GO" id="GO:0005524">
    <property type="term" value="F:ATP binding"/>
    <property type="evidence" value="ECO:0007669"/>
    <property type="project" value="UniProtKB-UniRule"/>
</dbReference>
<keyword evidence="8 15" id="KW-0547">Nucleotide-binding</keyword>
<evidence type="ECO:0000256" key="5">
    <source>
        <dbReference type="ARBA" id="ARBA00022643"/>
    </source>
</evidence>
<dbReference type="UniPathway" id="UPA00276">
    <property type="reaction ID" value="UER00406"/>
</dbReference>
<evidence type="ECO:0000256" key="8">
    <source>
        <dbReference type="ARBA" id="ARBA00022741"/>
    </source>
</evidence>
<keyword evidence="7 15" id="KW-0548">Nucleotidyltransferase</keyword>
<dbReference type="FunFam" id="3.40.50.620:FF:000021">
    <property type="entry name" value="Riboflavin biosynthesis protein"/>
    <property type="match status" value="1"/>
</dbReference>
<feature type="domain" description="Riboflavin kinase" evidence="16">
    <location>
        <begin position="181"/>
        <end position="309"/>
    </location>
</feature>
<dbReference type="PIRSF" id="PIRSF004491">
    <property type="entry name" value="FAD_Synth"/>
    <property type="match status" value="1"/>
</dbReference>
<dbReference type="GO" id="GO:0006747">
    <property type="term" value="P:FAD biosynthetic process"/>
    <property type="evidence" value="ECO:0007669"/>
    <property type="project" value="UniProtKB-UniRule"/>
</dbReference>
<dbReference type="SMART" id="SM00904">
    <property type="entry name" value="Flavokinase"/>
    <property type="match status" value="1"/>
</dbReference>
<dbReference type="HOGENOM" id="CLU_048437_0_1_5"/>
<keyword evidence="9 15" id="KW-0418">Kinase</keyword>
<evidence type="ECO:0000256" key="3">
    <source>
        <dbReference type="ARBA" id="ARBA00005201"/>
    </source>
</evidence>
<dbReference type="UniPathway" id="UPA00277">
    <property type="reaction ID" value="UER00407"/>
</dbReference>
<dbReference type="Gene3D" id="2.40.30.30">
    <property type="entry name" value="Riboflavin kinase-like"/>
    <property type="match status" value="1"/>
</dbReference>
<comment type="pathway">
    <text evidence="2 15">Cofactor biosynthesis; FAD biosynthesis; FAD from FMN: step 1/1.</text>
</comment>
<keyword evidence="4 15" id="KW-0285">Flavoprotein</keyword>
<evidence type="ECO:0000256" key="14">
    <source>
        <dbReference type="ARBA" id="ARBA00049494"/>
    </source>
</evidence>
<dbReference type="InterPro" id="IPR002606">
    <property type="entry name" value="Riboflavin_kinase_bac"/>
</dbReference>
<sequence length="319" mass="35680">MRSLQSIKQRHRGSVAVIGNFDGVHLGHRAVINEASKIACKLQVPLSVLTFAIHPRQLFQQNIDPFRLSTSRSRAKHLENLGVDTLFELPFDKEFAQLSAENFIDEVLLKYLGLRHVVVGYDFNFGYRRRGTTDMLAQRATHKGFGVTKVAAVQKNNGAVYSSSRIRQCLIEGDPREAASLLGAPWEITATVEEGDKRGRLIGFPTANLRLGELLCPRFGVYAVTAMLTSGEESGIWMPGVANIGIRPTVNYKGVILEVNLFDKKIQLYSRDLRVGLVDFIRPEQKFMGIDDLTKQINADTAQARKILNQYFFSPITTV</sequence>
<dbReference type="PANTHER" id="PTHR22749:SF6">
    <property type="entry name" value="RIBOFLAVIN KINASE"/>
    <property type="match status" value="1"/>
</dbReference>
<evidence type="ECO:0000256" key="2">
    <source>
        <dbReference type="ARBA" id="ARBA00004726"/>
    </source>
</evidence>
<gene>
    <name evidence="17" type="primary">ribF</name>
    <name evidence="17" type="ORF">P856_800</name>
</gene>
<keyword evidence="11 15" id="KW-0067">ATP-binding</keyword>
<dbReference type="eggNOG" id="COG0196">
    <property type="taxonomic scope" value="Bacteria"/>
</dbReference>
<evidence type="ECO:0000256" key="4">
    <source>
        <dbReference type="ARBA" id="ARBA00022630"/>
    </source>
</evidence>
<keyword evidence="6 15" id="KW-0808">Transferase</keyword>
<dbReference type="GO" id="GO:0009398">
    <property type="term" value="P:FMN biosynthetic process"/>
    <property type="evidence" value="ECO:0007669"/>
    <property type="project" value="UniProtKB-UniRule"/>
</dbReference>
<keyword evidence="18" id="KW-1185">Reference proteome</keyword>
<keyword evidence="10 15" id="KW-0274">FAD</keyword>
<comment type="pathway">
    <text evidence="3 15">Cofactor biosynthesis; FMN biosynthesis; FMN from riboflavin (ATP route): step 1/1.</text>
</comment>
<evidence type="ECO:0000313" key="17">
    <source>
        <dbReference type="EMBL" id="AHC74001.1"/>
    </source>
</evidence>
<dbReference type="GO" id="GO:0009231">
    <property type="term" value="P:riboflavin biosynthetic process"/>
    <property type="evidence" value="ECO:0007669"/>
    <property type="project" value="InterPro"/>
</dbReference>
<evidence type="ECO:0000256" key="12">
    <source>
        <dbReference type="ARBA" id="ARBA00023268"/>
    </source>
</evidence>
<dbReference type="GO" id="GO:0008531">
    <property type="term" value="F:riboflavin kinase activity"/>
    <property type="evidence" value="ECO:0007669"/>
    <property type="project" value="UniProtKB-UniRule"/>
</dbReference>
<dbReference type="Pfam" id="PF01687">
    <property type="entry name" value="Flavokinase"/>
    <property type="match status" value="1"/>
</dbReference>
<dbReference type="NCBIfam" id="TIGR00083">
    <property type="entry name" value="ribF"/>
    <property type="match status" value="1"/>
</dbReference>
<dbReference type="PANTHER" id="PTHR22749">
    <property type="entry name" value="RIBOFLAVIN KINASE/FMN ADENYLYLTRANSFERASE"/>
    <property type="match status" value="1"/>
</dbReference>
<dbReference type="EMBL" id="CP006745">
    <property type="protein sequence ID" value="AHC74001.1"/>
    <property type="molecule type" value="Genomic_DNA"/>
</dbReference>
<organism evidence="17 18">
    <name type="scientific">Candidatus Endolissoclinum faulkneri L5</name>
    <dbReference type="NCBI Taxonomy" id="1401328"/>
    <lineage>
        <taxon>Bacteria</taxon>
        <taxon>Pseudomonadati</taxon>
        <taxon>Pseudomonadota</taxon>
        <taxon>Alphaproteobacteria</taxon>
        <taxon>Rhodospirillales</taxon>
        <taxon>Rhodospirillaceae</taxon>
        <taxon>Candidatus Endolissoclinum</taxon>
    </lineage>
</organism>
<dbReference type="EC" id="2.7.7.2" evidence="15"/>
<accession>V9TTR9</accession>
<dbReference type="InterPro" id="IPR015864">
    <property type="entry name" value="FAD_synthase"/>
</dbReference>
<comment type="catalytic activity">
    <reaction evidence="13 15">
        <text>riboflavin + ATP = FMN + ADP + H(+)</text>
        <dbReference type="Rhea" id="RHEA:14357"/>
        <dbReference type="ChEBI" id="CHEBI:15378"/>
        <dbReference type="ChEBI" id="CHEBI:30616"/>
        <dbReference type="ChEBI" id="CHEBI:57986"/>
        <dbReference type="ChEBI" id="CHEBI:58210"/>
        <dbReference type="ChEBI" id="CHEBI:456216"/>
        <dbReference type="EC" id="2.7.1.26"/>
    </reaction>
</comment>
<reference evidence="17 18" key="1">
    <citation type="journal article" date="2013" name="PLoS ONE">
        <title>Bacterial endosymbiosis in a chordate host: long-term co-evolution and conservation of secondary metabolism.</title>
        <authorList>
            <person name="Kwan J.C."/>
            <person name="Schmidt E.W."/>
        </authorList>
    </citation>
    <scope>NUCLEOTIDE SEQUENCE [LARGE SCALE GENOMIC DNA]</scope>
    <source>
        <strain evidence="18">faulkneri L5</strain>
    </source>
</reference>
<evidence type="ECO:0000259" key="16">
    <source>
        <dbReference type="SMART" id="SM00904"/>
    </source>
</evidence>
<evidence type="ECO:0000256" key="11">
    <source>
        <dbReference type="ARBA" id="ARBA00022840"/>
    </source>
</evidence>
<dbReference type="Gene3D" id="3.40.50.620">
    <property type="entry name" value="HUPs"/>
    <property type="match status" value="1"/>
</dbReference>
<dbReference type="InterPro" id="IPR015865">
    <property type="entry name" value="Riboflavin_kinase_bac/euk"/>
</dbReference>
<evidence type="ECO:0000256" key="9">
    <source>
        <dbReference type="ARBA" id="ARBA00022777"/>
    </source>
</evidence>
<evidence type="ECO:0000256" key="1">
    <source>
        <dbReference type="ARBA" id="ARBA00002121"/>
    </source>
</evidence>
<dbReference type="Pfam" id="PF06574">
    <property type="entry name" value="FAD_syn"/>
    <property type="match status" value="1"/>
</dbReference>
<evidence type="ECO:0000256" key="10">
    <source>
        <dbReference type="ARBA" id="ARBA00022827"/>
    </source>
</evidence>
<evidence type="ECO:0000256" key="6">
    <source>
        <dbReference type="ARBA" id="ARBA00022679"/>
    </source>
</evidence>
<dbReference type="SUPFAM" id="SSF52374">
    <property type="entry name" value="Nucleotidylyl transferase"/>
    <property type="match status" value="1"/>
</dbReference>
<dbReference type="STRING" id="1401328.P856_800"/>
<comment type="similarity">
    <text evidence="15">Belongs to the ribF family.</text>
</comment>
<evidence type="ECO:0000256" key="7">
    <source>
        <dbReference type="ARBA" id="ARBA00022695"/>
    </source>
</evidence>
<dbReference type="InterPro" id="IPR014729">
    <property type="entry name" value="Rossmann-like_a/b/a_fold"/>
</dbReference>
<keyword evidence="5 15" id="KW-0288">FMN</keyword>
<name>V9TTR9_9PROT</name>
<dbReference type="InterPro" id="IPR023465">
    <property type="entry name" value="Riboflavin_kinase_dom_sf"/>
</dbReference>
<protein>
    <recommendedName>
        <fullName evidence="15">Riboflavin biosynthesis protein</fullName>
    </recommendedName>
    <domain>
        <recommendedName>
            <fullName evidence="15">Riboflavin kinase</fullName>
            <ecNumber evidence="15">2.7.1.26</ecNumber>
        </recommendedName>
        <alternativeName>
            <fullName evidence="15">Flavokinase</fullName>
        </alternativeName>
    </domain>
    <domain>
        <recommendedName>
            <fullName evidence="15">FMN adenylyltransferase</fullName>
            <ecNumber evidence="15">2.7.7.2</ecNumber>
        </recommendedName>
        <alternativeName>
            <fullName evidence="15">FAD pyrophosphorylase</fullName>
        </alternativeName>
        <alternativeName>
            <fullName evidence="15">FAD synthase</fullName>
        </alternativeName>
    </domain>
</protein>
<dbReference type="GO" id="GO:0003919">
    <property type="term" value="F:FMN adenylyltransferase activity"/>
    <property type="evidence" value="ECO:0007669"/>
    <property type="project" value="UniProtKB-UniRule"/>
</dbReference>
<evidence type="ECO:0000256" key="13">
    <source>
        <dbReference type="ARBA" id="ARBA00047880"/>
    </source>
</evidence>
<dbReference type="EC" id="2.7.1.26" evidence="15"/>
<dbReference type="KEGG" id="efk:P856_800"/>